<proteinExistence type="predicted"/>
<dbReference type="AlphaFoldDB" id="A0A0U5C4V2"/>
<accession>A0A0U5C4V2</accession>
<evidence type="ECO:0000313" key="3">
    <source>
        <dbReference type="EMBL" id="CEL03036.1"/>
    </source>
</evidence>
<dbReference type="GO" id="GO:0010181">
    <property type="term" value="F:FMN binding"/>
    <property type="evidence" value="ECO:0007669"/>
    <property type="project" value="InterPro"/>
</dbReference>
<dbReference type="InterPro" id="IPR044152">
    <property type="entry name" value="YqjM-like"/>
</dbReference>
<dbReference type="Proteomes" id="UP000054771">
    <property type="component" value="Unassembled WGS sequence"/>
</dbReference>
<dbReference type="CDD" id="cd02932">
    <property type="entry name" value="OYE_YqiM_FMN"/>
    <property type="match status" value="1"/>
</dbReference>
<feature type="domain" description="NADH:flavin oxidoreductase/NADH oxidase N-terminal" evidence="2">
    <location>
        <begin position="33"/>
        <end position="407"/>
    </location>
</feature>
<dbReference type="OrthoDB" id="72788at2759"/>
<organism evidence="3 4">
    <name type="scientific">Aspergillus calidoustus</name>
    <dbReference type="NCBI Taxonomy" id="454130"/>
    <lineage>
        <taxon>Eukaryota</taxon>
        <taxon>Fungi</taxon>
        <taxon>Dikarya</taxon>
        <taxon>Ascomycota</taxon>
        <taxon>Pezizomycotina</taxon>
        <taxon>Eurotiomycetes</taxon>
        <taxon>Eurotiomycetidae</taxon>
        <taxon>Eurotiales</taxon>
        <taxon>Aspergillaceae</taxon>
        <taxon>Aspergillus</taxon>
        <taxon>Aspergillus subgen. Nidulantes</taxon>
    </lineage>
</organism>
<dbReference type="PANTHER" id="PTHR43303:SF2">
    <property type="entry name" value="INDOLEAMINE 2,3-DIOXYGENASE PYRROLE 2,3-DIOXYGENASE (AFU_ORTHOLOGUE AFUA_5G01450"/>
    <property type="match status" value="1"/>
</dbReference>
<dbReference type="SUPFAM" id="SSF51395">
    <property type="entry name" value="FMN-linked oxidoreductases"/>
    <property type="match status" value="1"/>
</dbReference>
<dbReference type="GO" id="GO:0050661">
    <property type="term" value="F:NADP binding"/>
    <property type="evidence" value="ECO:0007669"/>
    <property type="project" value="InterPro"/>
</dbReference>
<dbReference type="OMA" id="TAICPAN"/>
<dbReference type="Gene3D" id="3.20.20.70">
    <property type="entry name" value="Aldolase class I"/>
    <property type="match status" value="1"/>
</dbReference>
<dbReference type="Pfam" id="PF00724">
    <property type="entry name" value="Oxidored_FMN"/>
    <property type="match status" value="1"/>
</dbReference>
<dbReference type="EMBL" id="CDMC01000003">
    <property type="protein sequence ID" value="CEL03036.1"/>
    <property type="molecule type" value="Genomic_DNA"/>
</dbReference>
<evidence type="ECO:0000259" key="2">
    <source>
        <dbReference type="Pfam" id="PF00724"/>
    </source>
</evidence>
<dbReference type="STRING" id="454130.A0A0U5C4V2"/>
<protein>
    <recommendedName>
        <fullName evidence="2">NADH:flavin oxidoreductase/NADH oxidase N-terminal domain-containing protein</fullName>
    </recommendedName>
</protein>
<dbReference type="InterPro" id="IPR001155">
    <property type="entry name" value="OxRdtase_FMN_N"/>
</dbReference>
<evidence type="ECO:0000313" key="4">
    <source>
        <dbReference type="Proteomes" id="UP000054771"/>
    </source>
</evidence>
<reference evidence="4" key="1">
    <citation type="journal article" date="2016" name="Genome Announc.">
        <title>Draft genome sequences of fungus Aspergillus calidoustus.</title>
        <authorList>
            <person name="Horn F."/>
            <person name="Linde J."/>
            <person name="Mattern D.J."/>
            <person name="Walther G."/>
            <person name="Guthke R."/>
            <person name="Scherlach K."/>
            <person name="Martin K."/>
            <person name="Brakhage A.A."/>
            <person name="Petzke L."/>
            <person name="Valiante V."/>
        </authorList>
    </citation>
    <scope>NUCLEOTIDE SEQUENCE [LARGE SCALE GENOMIC DNA]</scope>
    <source>
        <strain evidence="4">SF006504</strain>
    </source>
</reference>
<dbReference type="PANTHER" id="PTHR43303">
    <property type="entry name" value="NADPH DEHYDROGENASE C23G7.10C-RELATED"/>
    <property type="match status" value="1"/>
</dbReference>
<dbReference type="GO" id="GO:0003959">
    <property type="term" value="F:NADPH dehydrogenase activity"/>
    <property type="evidence" value="ECO:0007669"/>
    <property type="project" value="InterPro"/>
</dbReference>
<sequence>MPNATRAPDTPFFTPANSPGAALFPTAPTTPTLFRPLTIRSLTLKNRIIVAPMCTFSCEPDATSPAVGALTPFHTAHLGHLATKGVGMVMVEATAVLPAGRISPQDSGLWQDSPDAESEQLRGLRGLVEFVHSQGCAVGVQLSHAGRKGSTVAPWLVPREETNDEENTQETKQQHGQGQAQPPRRTRGSLKADAASNGWPDKVAAPTGGESMKWAPGEDAFCTPHELSIPQVQEIVAAFARSARLAVSAGVDVIEVHGAHGYLIHQFLSPVTNRRTDCYGGPFENRIRLLCEVLTAIRGAIPAETPLFLRISATEWLETAPVSAETGSWNVESSVRLAMLLPGLGVDLLDVSSGGNHKDQQIQPHSKYQVSLAGKIRRAVRDAGLELLVGAVGLIREAEAARDIVQGADVDSVGEVGEEGEGGMKGTQGPDADVVLIARQFLREPNWVFAAAKKLNVPVSLPLQFGRGLL</sequence>
<feature type="region of interest" description="Disordered" evidence="1">
    <location>
        <begin position="1"/>
        <end position="20"/>
    </location>
</feature>
<name>A0A0U5C4V2_ASPCI</name>
<dbReference type="InterPro" id="IPR013785">
    <property type="entry name" value="Aldolase_TIM"/>
</dbReference>
<feature type="region of interest" description="Disordered" evidence="1">
    <location>
        <begin position="149"/>
        <end position="209"/>
    </location>
</feature>
<gene>
    <name evidence="3" type="ORF">ASPCAL04195</name>
</gene>
<keyword evidence="4" id="KW-1185">Reference proteome</keyword>
<evidence type="ECO:0000256" key="1">
    <source>
        <dbReference type="SAM" id="MobiDB-lite"/>
    </source>
</evidence>